<keyword evidence="5 12" id="KW-0812">Transmembrane</keyword>
<name>A0A1H3C0J4_9BACT</name>
<evidence type="ECO:0000256" key="9">
    <source>
        <dbReference type="ARBA" id="ARBA00023136"/>
    </source>
</evidence>
<keyword evidence="4 12" id="KW-1003">Cell membrane</keyword>
<evidence type="ECO:0000256" key="8">
    <source>
        <dbReference type="ARBA" id="ARBA00023065"/>
    </source>
</evidence>
<dbReference type="GO" id="GO:0015087">
    <property type="term" value="F:cobalt ion transmembrane transporter activity"/>
    <property type="evidence" value="ECO:0007669"/>
    <property type="project" value="UniProtKB-UniRule"/>
</dbReference>
<dbReference type="Proteomes" id="UP000199249">
    <property type="component" value="Unassembled WGS sequence"/>
</dbReference>
<dbReference type="FunFam" id="1.20.58.340:FF:000004">
    <property type="entry name" value="Magnesium transport protein CorA"/>
    <property type="match status" value="1"/>
</dbReference>
<dbReference type="RefSeq" id="WP_092737515.1">
    <property type="nucleotide sequence ID" value="NZ_FNOV01000001.1"/>
</dbReference>
<comment type="catalytic activity">
    <reaction evidence="10">
        <text>Mg(2+)(in) = Mg(2+)(out)</text>
        <dbReference type="Rhea" id="RHEA:29827"/>
        <dbReference type="ChEBI" id="CHEBI:18420"/>
    </reaction>
</comment>
<dbReference type="CDD" id="cd12828">
    <property type="entry name" value="TmCorA-like_1"/>
    <property type="match status" value="1"/>
</dbReference>
<gene>
    <name evidence="12" type="primary">corA</name>
    <name evidence="14" type="ORF">SAMN04488069_101493</name>
</gene>
<evidence type="ECO:0000256" key="7">
    <source>
        <dbReference type="ARBA" id="ARBA00022989"/>
    </source>
</evidence>
<sequence>MTPPPAPPAPPASPLPAAPPLAARPDEDEDDHQLSAADLVELEEARRLREERIGQRPGTLTIPPDALPPRLLLTTYDEEFFHEQEYAGYDELRAFFRQHPDKKHWLDVRGYNDLDLIERLQQDFNIHPLQMEDVLSDYQRAKVEETDDGLFLVSRMTEFTRLFNIEDDQLSIFTGPNYVLTFQDDYDDCLEPVRLRLRTGRSSLRRRPPLYLAYALTDVVLDHYYPTMAAIGDYLETLEERIFQGRSDRRVLARILHVKKDIVRFRRLVYPEREKIAELLRMPDDEVPEEIKVFFKDCYDHAIQALDLAESYRETVSSLIDLYMSDQSNRANEVMKVLTIISSIFIPLSFIVGLYGMNFQREGPNGRVNVLNMPELYSPWGYPILLAFLALIVVFQLVYFYRKGWLTNK</sequence>
<reference evidence="15" key="1">
    <citation type="submission" date="2016-10" db="EMBL/GenBank/DDBJ databases">
        <authorList>
            <person name="Varghese N."/>
            <person name="Submissions S."/>
        </authorList>
    </citation>
    <scope>NUCLEOTIDE SEQUENCE [LARGE SCALE GENOMIC DNA]</scope>
    <source>
        <strain evidence="15">CGMCC 1.8975</strain>
    </source>
</reference>
<organism evidence="14 15">
    <name type="scientific">Hymenobacter psychrophilus</name>
    <dbReference type="NCBI Taxonomy" id="651662"/>
    <lineage>
        <taxon>Bacteria</taxon>
        <taxon>Pseudomonadati</taxon>
        <taxon>Bacteroidota</taxon>
        <taxon>Cytophagia</taxon>
        <taxon>Cytophagales</taxon>
        <taxon>Hymenobacteraceae</taxon>
        <taxon>Hymenobacter</taxon>
    </lineage>
</organism>
<dbReference type="InterPro" id="IPR045861">
    <property type="entry name" value="CorA_cytoplasmic_dom"/>
</dbReference>
<dbReference type="GO" id="GO:0015095">
    <property type="term" value="F:magnesium ion transmembrane transporter activity"/>
    <property type="evidence" value="ECO:0007669"/>
    <property type="project" value="UniProtKB-UniRule"/>
</dbReference>
<dbReference type="PANTHER" id="PTHR46494">
    <property type="entry name" value="CORA FAMILY METAL ION TRANSPORTER (EUROFUNG)"/>
    <property type="match status" value="1"/>
</dbReference>
<dbReference type="AlphaFoldDB" id="A0A1H3C0J4"/>
<feature type="transmembrane region" description="Helical" evidence="12">
    <location>
        <begin position="380"/>
        <end position="401"/>
    </location>
</feature>
<dbReference type="SUPFAM" id="SSF144083">
    <property type="entry name" value="Magnesium transport protein CorA, transmembrane region"/>
    <property type="match status" value="1"/>
</dbReference>
<evidence type="ECO:0000256" key="11">
    <source>
        <dbReference type="ARBA" id="ARBA00045497"/>
    </source>
</evidence>
<dbReference type="InterPro" id="IPR045863">
    <property type="entry name" value="CorA_TM1_TM2"/>
</dbReference>
<comment type="subcellular location">
    <subcellularLocation>
        <location evidence="1">Cell membrane</location>
        <topology evidence="1">Multi-pass membrane protein</topology>
    </subcellularLocation>
    <subcellularLocation>
        <location evidence="12">Membrane</location>
        <topology evidence="12">Multi-pass membrane protein</topology>
    </subcellularLocation>
</comment>
<evidence type="ECO:0000256" key="12">
    <source>
        <dbReference type="RuleBase" id="RU362010"/>
    </source>
</evidence>
<evidence type="ECO:0000256" key="1">
    <source>
        <dbReference type="ARBA" id="ARBA00004651"/>
    </source>
</evidence>
<evidence type="ECO:0000256" key="4">
    <source>
        <dbReference type="ARBA" id="ARBA00022475"/>
    </source>
</evidence>
<feature type="compositionally biased region" description="Pro residues" evidence="13">
    <location>
        <begin position="1"/>
        <end position="19"/>
    </location>
</feature>
<keyword evidence="9 12" id="KW-0472">Membrane</keyword>
<keyword evidence="6 12" id="KW-0460">Magnesium</keyword>
<protein>
    <recommendedName>
        <fullName evidence="12">Magnesium transport protein CorA</fullName>
    </recommendedName>
</protein>
<keyword evidence="15" id="KW-1185">Reference proteome</keyword>
<dbReference type="Gene3D" id="3.30.460.20">
    <property type="entry name" value="CorA soluble domain-like"/>
    <property type="match status" value="1"/>
</dbReference>
<dbReference type="EMBL" id="FNOV01000001">
    <property type="protein sequence ID" value="SDX47551.1"/>
    <property type="molecule type" value="Genomic_DNA"/>
</dbReference>
<dbReference type="GO" id="GO:0000287">
    <property type="term" value="F:magnesium ion binding"/>
    <property type="evidence" value="ECO:0007669"/>
    <property type="project" value="TreeGrafter"/>
</dbReference>
<comment type="similarity">
    <text evidence="2 12">Belongs to the CorA metal ion transporter (MIT) (TC 1.A.35) family.</text>
</comment>
<accession>A0A1H3C0J4</accession>
<keyword evidence="8 12" id="KW-0406">Ion transport</keyword>
<dbReference type="Pfam" id="PF01544">
    <property type="entry name" value="CorA"/>
    <property type="match status" value="1"/>
</dbReference>
<proteinExistence type="inferred from homology"/>
<evidence type="ECO:0000256" key="3">
    <source>
        <dbReference type="ARBA" id="ARBA00022448"/>
    </source>
</evidence>
<dbReference type="OrthoDB" id="9803416at2"/>
<keyword evidence="7 12" id="KW-1133">Transmembrane helix</keyword>
<evidence type="ECO:0000256" key="13">
    <source>
        <dbReference type="SAM" id="MobiDB-lite"/>
    </source>
</evidence>
<dbReference type="InterPro" id="IPR002523">
    <property type="entry name" value="MgTranspt_CorA/ZnTranspt_ZntB"/>
</dbReference>
<dbReference type="Gene3D" id="1.20.58.340">
    <property type="entry name" value="Magnesium transport protein CorA, transmembrane region"/>
    <property type="match status" value="2"/>
</dbReference>
<evidence type="ECO:0000256" key="2">
    <source>
        <dbReference type="ARBA" id="ARBA00009765"/>
    </source>
</evidence>
<evidence type="ECO:0000256" key="5">
    <source>
        <dbReference type="ARBA" id="ARBA00022692"/>
    </source>
</evidence>
<evidence type="ECO:0000256" key="6">
    <source>
        <dbReference type="ARBA" id="ARBA00022842"/>
    </source>
</evidence>
<feature type="region of interest" description="Disordered" evidence="13">
    <location>
        <begin position="1"/>
        <end position="36"/>
    </location>
</feature>
<dbReference type="SUPFAM" id="SSF143865">
    <property type="entry name" value="CorA soluble domain-like"/>
    <property type="match status" value="1"/>
</dbReference>
<evidence type="ECO:0000313" key="14">
    <source>
        <dbReference type="EMBL" id="SDX47551.1"/>
    </source>
</evidence>
<evidence type="ECO:0000313" key="15">
    <source>
        <dbReference type="Proteomes" id="UP000199249"/>
    </source>
</evidence>
<feature type="transmembrane region" description="Helical" evidence="12">
    <location>
        <begin position="337"/>
        <end position="360"/>
    </location>
</feature>
<dbReference type="NCBIfam" id="TIGR00383">
    <property type="entry name" value="corA"/>
    <property type="match status" value="1"/>
</dbReference>
<dbReference type="GO" id="GO:0050897">
    <property type="term" value="F:cobalt ion binding"/>
    <property type="evidence" value="ECO:0007669"/>
    <property type="project" value="TreeGrafter"/>
</dbReference>
<dbReference type="GO" id="GO:0005886">
    <property type="term" value="C:plasma membrane"/>
    <property type="evidence" value="ECO:0007669"/>
    <property type="project" value="UniProtKB-SubCell"/>
</dbReference>
<dbReference type="InterPro" id="IPR004488">
    <property type="entry name" value="Mg/Co-transport_prot_CorA"/>
</dbReference>
<dbReference type="PANTHER" id="PTHR46494:SF1">
    <property type="entry name" value="CORA FAMILY METAL ION TRANSPORTER (EUROFUNG)"/>
    <property type="match status" value="1"/>
</dbReference>
<evidence type="ECO:0000256" key="10">
    <source>
        <dbReference type="ARBA" id="ARBA00034269"/>
    </source>
</evidence>
<keyword evidence="3 12" id="KW-0813">Transport</keyword>
<comment type="function">
    <text evidence="11">Mediates influx of magnesium ions. Alternates between open and closed states. Activated by low cytoplasmic Mg(2+) levels. Inactive when cytoplasmic Mg(2+) levels are high.</text>
</comment>